<dbReference type="SMART" id="SM00740">
    <property type="entry name" value="PASTA"/>
    <property type="match status" value="3"/>
</dbReference>
<feature type="compositionally biased region" description="Low complexity" evidence="1">
    <location>
        <begin position="318"/>
        <end position="339"/>
    </location>
</feature>
<reference evidence="3" key="1">
    <citation type="journal article" date="2014" name="Int. J. Syst. Evol. Microbiol.">
        <title>Complete genome sequence of Corynebacterium casei LMG S-19264T (=DSM 44701T), isolated from a smear-ripened cheese.</title>
        <authorList>
            <consortium name="US DOE Joint Genome Institute (JGI-PGF)"/>
            <person name="Walter F."/>
            <person name="Albersmeier A."/>
            <person name="Kalinowski J."/>
            <person name="Ruckert C."/>
        </authorList>
    </citation>
    <scope>NUCLEOTIDE SEQUENCE</scope>
    <source>
        <strain evidence="3">CGMCC 1.12187</strain>
    </source>
</reference>
<protein>
    <recommendedName>
        <fullName evidence="2">PASTA domain-containing protein</fullName>
    </recommendedName>
</protein>
<keyword evidence="4" id="KW-1185">Reference proteome</keyword>
<sequence>MSTTAALDPLRSVLEAGREGTATLSVRNDSDIVEEYSFQVVGDPAEWARVDPPGVTVYPGQSATAVVAFKPPRSSAVPAGENPYGIHILPAKRAENATVPEGVIEVLPFHDTVAELAPQTARGTGAEQYRVSVTNRGNAPVAVALVGKSASDELGLTLGESRRTVEPGTTWTSELRAEPAERLWRGAPTAYPFTVMVRPEEGPEVALAGTQYQEPVLPAWLPKALLALALLAVLTTAYLLWPRPQDPVQIPPLAGQEVSAAEAELRGAELVPRRVDVSDDEVAKDHVVGTEPAAGTTVEKGSTVALRVSTGPGPTPSAPSTSTQPTDGATSAATTPPADAVVPDGLVGRPEADVRQALESAGLVVGSTRSENSSSVPQDHVTATEPAGGSAVESGSEVQLIVSTGQVTVPQLEGLSLDQAIAALEADEVRLSHEVEPTTQAGVEPGQVVDQSVDAGQSAPQGSTITLTVAEAPIPGLPDEIPLSAPPDDVPVEWPAEQATGPFEVTSMVPVVTPGDEGTLTVELVDPTGGPSEVLIDEAQLTDLFPVADLVSEDSGATPGAEATGEAGFIPIRPVRMEVGEKLRITLTCDSPAAGTVCSESLVIDGEFE</sequence>
<dbReference type="Pfam" id="PF03793">
    <property type="entry name" value="PASTA"/>
    <property type="match status" value="3"/>
</dbReference>
<dbReference type="AlphaFoldDB" id="A0A917GR88"/>
<dbReference type="PROSITE" id="PS51178">
    <property type="entry name" value="PASTA"/>
    <property type="match status" value="2"/>
</dbReference>
<reference evidence="3" key="2">
    <citation type="submission" date="2020-09" db="EMBL/GenBank/DDBJ databases">
        <authorList>
            <person name="Sun Q."/>
            <person name="Zhou Y."/>
        </authorList>
    </citation>
    <scope>NUCLEOTIDE SEQUENCE</scope>
    <source>
        <strain evidence="3">CGMCC 1.12187</strain>
    </source>
</reference>
<dbReference type="CDD" id="cd06577">
    <property type="entry name" value="PASTA_pknB"/>
    <property type="match status" value="3"/>
</dbReference>
<feature type="domain" description="PASTA" evidence="2">
    <location>
        <begin position="243"/>
        <end position="310"/>
    </location>
</feature>
<gene>
    <name evidence="3" type="ORF">GCM10011374_16830</name>
</gene>
<comment type="caution">
    <text evidence="3">The sequence shown here is derived from an EMBL/GenBank/DDBJ whole genome shotgun (WGS) entry which is preliminary data.</text>
</comment>
<proteinExistence type="predicted"/>
<accession>A0A917GR88</accession>
<dbReference type="Proteomes" id="UP000638848">
    <property type="component" value="Unassembled WGS sequence"/>
</dbReference>
<feature type="domain" description="PASTA" evidence="2">
    <location>
        <begin position="403"/>
        <end position="471"/>
    </location>
</feature>
<dbReference type="RefSeq" id="WP_229741653.1">
    <property type="nucleotide sequence ID" value="NZ_BMEQ01000006.1"/>
</dbReference>
<feature type="compositionally biased region" description="Polar residues" evidence="1">
    <location>
        <begin position="367"/>
        <end position="377"/>
    </location>
</feature>
<dbReference type="Gene3D" id="3.30.10.20">
    <property type="match status" value="3"/>
</dbReference>
<feature type="region of interest" description="Disordered" evidence="1">
    <location>
        <begin position="292"/>
        <end position="339"/>
    </location>
</feature>
<organism evidence="3 4">
    <name type="scientific">Kocuria dechangensis</name>
    <dbReference type="NCBI Taxonomy" id="1176249"/>
    <lineage>
        <taxon>Bacteria</taxon>
        <taxon>Bacillati</taxon>
        <taxon>Actinomycetota</taxon>
        <taxon>Actinomycetes</taxon>
        <taxon>Micrococcales</taxon>
        <taxon>Micrococcaceae</taxon>
        <taxon>Kocuria</taxon>
    </lineage>
</organism>
<evidence type="ECO:0000313" key="4">
    <source>
        <dbReference type="Proteomes" id="UP000638848"/>
    </source>
</evidence>
<name>A0A917GR88_9MICC</name>
<feature type="region of interest" description="Disordered" evidence="1">
    <location>
        <begin position="365"/>
        <end position="391"/>
    </location>
</feature>
<dbReference type="EMBL" id="BMEQ01000006">
    <property type="protein sequence ID" value="GGG54578.1"/>
    <property type="molecule type" value="Genomic_DNA"/>
</dbReference>
<evidence type="ECO:0000259" key="2">
    <source>
        <dbReference type="PROSITE" id="PS51178"/>
    </source>
</evidence>
<dbReference type="InterPro" id="IPR005543">
    <property type="entry name" value="PASTA_dom"/>
</dbReference>
<evidence type="ECO:0000313" key="3">
    <source>
        <dbReference type="EMBL" id="GGG54578.1"/>
    </source>
</evidence>
<evidence type="ECO:0000256" key="1">
    <source>
        <dbReference type="SAM" id="MobiDB-lite"/>
    </source>
</evidence>